<dbReference type="GO" id="GO:0043190">
    <property type="term" value="C:ATP-binding cassette (ABC) transporter complex"/>
    <property type="evidence" value="ECO:0007669"/>
    <property type="project" value="InterPro"/>
</dbReference>
<dbReference type="InterPro" id="IPR000412">
    <property type="entry name" value="ABC_2_transport"/>
</dbReference>
<sequence length="279" mass="30237">MSATISNFARSLYAQIAMQLTVFIRNMRSVFFTLAFPIMMIVLFASGSSGQANIPAQQGINVTMASWTIVGLCCYTLLMGTFVRVAGDMAAQRSTSLLKRLRLRSTSDAAVIAGYIVTASIIALACTLILIVFGMAVYHLPMPKNIPLTILVILLTTVVLSLIGAAYASFIPSAEATQIMLLPPALVLMFLSGIFQPVWTIPAGLRDFAGWFPLVHLTDALRSAWFGLDVAHAQVSDTGLTIPSGTQFISTQGMLVIGLWCAVSLIFAITKFRWDPRQH</sequence>
<keyword evidence="3 6" id="KW-1133">Transmembrane helix</keyword>
<evidence type="ECO:0000256" key="5">
    <source>
        <dbReference type="ARBA" id="ARBA00023251"/>
    </source>
</evidence>
<reference evidence="8 10" key="1">
    <citation type="submission" date="2017-04" db="EMBL/GenBank/DDBJ databases">
        <title>Kefir bacterial isolates.</title>
        <authorList>
            <person name="Kim Y."/>
            <person name="Blasche S."/>
            <person name="Patil K.R."/>
        </authorList>
    </citation>
    <scope>NUCLEOTIDE SEQUENCE [LARGE SCALE GENOMIC DNA]</scope>
    <source>
        <strain evidence="8 10">OG2-1</strain>
    </source>
</reference>
<dbReference type="GO" id="GO:0140359">
    <property type="term" value="F:ABC-type transporter activity"/>
    <property type="evidence" value="ECO:0007669"/>
    <property type="project" value="InterPro"/>
</dbReference>
<dbReference type="EMBL" id="PDEV01000002">
    <property type="protein sequence ID" value="PEN16181.1"/>
    <property type="molecule type" value="Genomic_DNA"/>
</dbReference>
<protein>
    <recommendedName>
        <fullName evidence="6">Transport permease protein</fullName>
    </recommendedName>
</protein>
<evidence type="ECO:0000313" key="10">
    <source>
        <dbReference type="Proteomes" id="UP000216195"/>
    </source>
</evidence>
<keyword evidence="6" id="KW-0813">Transport</keyword>
<evidence type="ECO:0000313" key="11">
    <source>
        <dbReference type="Proteomes" id="UP000219947"/>
    </source>
</evidence>
<keyword evidence="6" id="KW-1003">Cell membrane</keyword>
<feature type="transmembrane region" description="Helical" evidence="6">
    <location>
        <begin position="248"/>
        <end position="269"/>
    </location>
</feature>
<keyword evidence="2 6" id="KW-0812">Transmembrane</keyword>
<dbReference type="RefSeq" id="WP_070619005.1">
    <property type="nucleotide sequence ID" value="NZ_CAJPNU010000012.1"/>
</dbReference>
<proteinExistence type="inferred from homology"/>
<dbReference type="Proteomes" id="UP000219947">
    <property type="component" value="Unassembled WGS sequence"/>
</dbReference>
<name>A0A2A8D5K3_9MICC</name>
<dbReference type="InterPro" id="IPR013525">
    <property type="entry name" value="ABC2_TM"/>
</dbReference>
<dbReference type="EMBL" id="NCWU01000001">
    <property type="protein sequence ID" value="PAK86823.1"/>
    <property type="molecule type" value="Genomic_DNA"/>
</dbReference>
<evidence type="ECO:0000313" key="8">
    <source>
        <dbReference type="EMBL" id="PAK86823.1"/>
    </source>
</evidence>
<dbReference type="AlphaFoldDB" id="A0A2A8D5K3"/>
<feature type="transmembrane region" description="Helical" evidence="6">
    <location>
        <begin position="179"/>
        <end position="199"/>
    </location>
</feature>
<evidence type="ECO:0000313" key="9">
    <source>
        <dbReference type="EMBL" id="PEN16181.1"/>
    </source>
</evidence>
<dbReference type="PROSITE" id="PS51012">
    <property type="entry name" value="ABC_TM2"/>
    <property type="match status" value="1"/>
</dbReference>
<keyword evidence="11" id="KW-1185">Reference proteome</keyword>
<feature type="domain" description="ABC transmembrane type-2" evidence="7">
    <location>
        <begin position="28"/>
        <end position="275"/>
    </location>
</feature>
<feature type="transmembrane region" description="Helical" evidence="6">
    <location>
        <begin position="29"/>
        <end position="47"/>
    </location>
</feature>
<dbReference type="InterPro" id="IPR047817">
    <property type="entry name" value="ABC2_TM_bact-type"/>
</dbReference>
<dbReference type="PIRSF" id="PIRSF006648">
    <property type="entry name" value="DrrB"/>
    <property type="match status" value="1"/>
</dbReference>
<evidence type="ECO:0000256" key="4">
    <source>
        <dbReference type="ARBA" id="ARBA00023136"/>
    </source>
</evidence>
<evidence type="ECO:0000259" key="7">
    <source>
        <dbReference type="PROSITE" id="PS51012"/>
    </source>
</evidence>
<feature type="transmembrane region" description="Helical" evidence="6">
    <location>
        <begin position="67"/>
        <end position="87"/>
    </location>
</feature>
<comment type="similarity">
    <text evidence="6">Belongs to the ABC-2 integral membrane protein family.</text>
</comment>
<comment type="subcellular location">
    <subcellularLocation>
        <location evidence="6">Cell membrane</location>
        <topology evidence="6">Multi-pass membrane protein</topology>
    </subcellularLocation>
    <subcellularLocation>
        <location evidence="1">Membrane</location>
        <topology evidence="1">Multi-pass membrane protein</topology>
    </subcellularLocation>
</comment>
<dbReference type="Proteomes" id="UP000216195">
    <property type="component" value="Unassembled WGS sequence"/>
</dbReference>
<evidence type="ECO:0000256" key="6">
    <source>
        <dbReference type="RuleBase" id="RU361157"/>
    </source>
</evidence>
<keyword evidence="4 6" id="KW-0472">Membrane</keyword>
<organism evidence="9 11">
    <name type="scientific">Rothia dentocariosa</name>
    <dbReference type="NCBI Taxonomy" id="2047"/>
    <lineage>
        <taxon>Bacteria</taxon>
        <taxon>Bacillati</taxon>
        <taxon>Actinomycetota</taxon>
        <taxon>Actinomycetes</taxon>
        <taxon>Micrococcales</taxon>
        <taxon>Micrococcaceae</taxon>
        <taxon>Rothia</taxon>
    </lineage>
</organism>
<dbReference type="GO" id="GO:0046677">
    <property type="term" value="P:response to antibiotic"/>
    <property type="evidence" value="ECO:0007669"/>
    <property type="project" value="UniProtKB-KW"/>
</dbReference>
<accession>A0A2A8D5K3</accession>
<evidence type="ECO:0000256" key="3">
    <source>
        <dbReference type="ARBA" id="ARBA00022989"/>
    </source>
</evidence>
<evidence type="ECO:0000256" key="1">
    <source>
        <dbReference type="ARBA" id="ARBA00004141"/>
    </source>
</evidence>
<comment type="caution">
    <text evidence="9">The sequence shown here is derived from an EMBL/GenBank/DDBJ whole genome shotgun (WGS) entry which is preliminary data.</text>
</comment>
<dbReference type="Pfam" id="PF01061">
    <property type="entry name" value="ABC2_membrane"/>
    <property type="match status" value="1"/>
</dbReference>
<keyword evidence="5" id="KW-0046">Antibiotic resistance</keyword>
<dbReference type="PANTHER" id="PTHR43229">
    <property type="entry name" value="NODULATION PROTEIN J"/>
    <property type="match status" value="1"/>
</dbReference>
<dbReference type="PANTHER" id="PTHR43229:SF2">
    <property type="entry name" value="NODULATION PROTEIN J"/>
    <property type="match status" value="1"/>
</dbReference>
<feature type="transmembrane region" description="Helical" evidence="6">
    <location>
        <begin position="146"/>
        <end position="167"/>
    </location>
</feature>
<evidence type="ECO:0000256" key="2">
    <source>
        <dbReference type="ARBA" id="ARBA00022692"/>
    </source>
</evidence>
<feature type="transmembrane region" description="Helical" evidence="6">
    <location>
        <begin position="108"/>
        <end position="140"/>
    </location>
</feature>
<gene>
    <name evidence="8" type="ORF">B8W87_00350</name>
    <name evidence="9" type="ORF">CRM92_05680</name>
</gene>
<reference evidence="9" key="2">
    <citation type="submission" date="2017-10" db="EMBL/GenBank/DDBJ databases">
        <title>Kefir isolates.</title>
        <authorList>
            <person name="Kim Y."/>
            <person name="Blasche S."/>
        </authorList>
    </citation>
    <scope>NUCLEOTIDE SEQUENCE [LARGE SCALE GENOMIC DNA]</scope>
    <source>
        <strain evidence="9">OG2-2</strain>
    </source>
</reference>
<dbReference type="InterPro" id="IPR051784">
    <property type="entry name" value="Nod_factor_ABC_transporter"/>
</dbReference>